<sequence>MHIKAEPEDHAQFTISFNFTSRRLLIASVIKTSKAPTGGGLHIKAGPEDHVQSTIHNSSVRDFQEAFDRVKLDFVKI</sequence>
<dbReference type="EMBL" id="BSXU01008903">
    <property type="protein sequence ID" value="GME67625.1"/>
    <property type="molecule type" value="Genomic_DNA"/>
</dbReference>
<evidence type="ECO:0000313" key="1">
    <source>
        <dbReference type="EMBL" id="GME67625.1"/>
    </source>
</evidence>
<accession>A0A9W6SWK7</accession>
<name>A0A9W6SWK7_AMBMO</name>
<dbReference type="Proteomes" id="UP001165063">
    <property type="component" value="Unassembled WGS sequence"/>
</dbReference>
<reference evidence="1" key="1">
    <citation type="submission" date="2023-04" db="EMBL/GenBank/DDBJ databases">
        <title>Ambrosiozyma monospora NBRC 1965.</title>
        <authorList>
            <person name="Ichikawa N."/>
            <person name="Sato H."/>
            <person name="Tonouchi N."/>
        </authorList>
    </citation>
    <scope>NUCLEOTIDE SEQUENCE</scope>
    <source>
        <strain evidence="1">NBRC 1965</strain>
    </source>
</reference>
<comment type="caution">
    <text evidence="1">The sequence shown here is derived from an EMBL/GenBank/DDBJ whole genome shotgun (WGS) entry which is preliminary data.</text>
</comment>
<keyword evidence="2" id="KW-1185">Reference proteome</keyword>
<gene>
    <name evidence="1" type="ORF">Amon01_000888600</name>
</gene>
<proteinExistence type="predicted"/>
<organism evidence="1 2">
    <name type="scientific">Ambrosiozyma monospora</name>
    <name type="common">Yeast</name>
    <name type="synonym">Endomycopsis monosporus</name>
    <dbReference type="NCBI Taxonomy" id="43982"/>
    <lineage>
        <taxon>Eukaryota</taxon>
        <taxon>Fungi</taxon>
        <taxon>Dikarya</taxon>
        <taxon>Ascomycota</taxon>
        <taxon>Saccharomycotina</taxon>
        <taxon>Pichiomycetes</taxon>
        <taxon>Pichiales</taxon>
        <taxon>Pichiaceae</taxon>
        <taxon>Ambrosiozyma</taxon>
    </lineage>
</organism>
<dbReference type="AlphaFoldDB" id="A0A9W6SWK7"/>
<protein>
    <submittedName>
        <fullName evidence="1">Unnamed protein product</fullName>
    </submittedName>
</protein>
<evidence type="ECO:0000313" key="2">
    <source>
        <dbReference type="Proteomes" id="UP001165063"/>
    </source>
</evidence>